<dbReference type="InterPro" id="IPR050905">
    <property type="entry name" value="Plant_NBS-LRR"/>
</dbReference>
<comment type="caution">
    <text evidence="5">The sequence shown here is derived from an EMBL/GenBank/DDBJ whole genome shotgun (WGS) entry which is preliminary data.</text>
</comment>
<gene>
    <name evidence="5" type="ORF">NE237_013549</name>
</gene>
<keyword evidence="6" id="KW-1185">Reference proteome</keyword>
<evidence type="ECO:0000313" key="5">
    <source>
        <dbReference type="EMBL" id="KAJ4956766.1"/>
    </source>
</evidence>
<dbReference type="InterPro" id="IPR032675">
    <property type="entry name" value="LRR_dom_sf"/>
</dbReference>
<evidence type="ECO:0000256" key="1">
    <source>
        <dbReference type="ARBA" id="ARBA00008894"/>
    </source>
</evidence>
<dbReference type="Proteomes" id="UP001141806">
    <property type="component" value="Unassembled WGS sequence"/>
</dbReference>
<dbReference type="EMBL" id="JAMYWD010000011">
    <property type="protein sequence ID" value="KAJ4956766.1"/>
    <property type="molecule type" value="Genomic_DNA"/>
</dbReference>
<keyword evidence="2" id="KW-0067">ATP-binding</keyword>
<dbReference type="Gene3D" id="3.40.50.300">
    <property type="entry name" value="P-loop containing nucleotide triphosphate hydrolases"/>
    <property type="match status" value="2"/>
</dbReference>
<name>A0A9Q0GYY3_9MAGN</name>
<dbReference type="AlphaFoldDB" id="A0A9Q0GYY3"/>
<accession>A0A9Q0GYY3</accession>
<dbReference type="SMART" id="SM00382">
    <property type="entry name" value="AAA"/>
    <property type="match status" value="1"/>
</dbReference>
<evidence type="ECO:0000259" key="4">
    <source>
        <dbReference type="SMART" id="SM00382"/>
    </source>
</evidence>
<evidence type="ECO:0000313" key="6">
    <source>
        <dbReference type="Proteomes" id="UP001141806"/>
    </source>
</evidence>
<dbReference type="SUPFAM" id="SSF52540">
    <property type="entry name" value="P-loop containing nucleoside triphosphate hydrolases"/>
    <property type="match status" value="1"/>
</dbReference>
<dbReference type="OrthoDB" id="1658288at2759"/>
<dbReference type="PRINTS" id="PR00364">
    <property type="entry name" value="DISEASERSIST"/>
</dbReference>
<reference evidence="5" key="1">
    <citation type="journal article" date="2023" name="Plant J.">
        <title>The genome of the king protea, Protea cynaroides.</title>
        <authorList>
            <person name="Chang J."/>
            <person name="Duong T.A."/>
            <person name="Schoeman C."/>
            <person name="Ma X."/>
            <person name="Roodt D."/>
            <person name="Barker N."/>
            <person name="Li Z."/>
            <person name="Van de Peer Y."/>
            <person name="Mizrachi E."/>
        </authorList>
    </citation>
    <scope>NUCLEOTIDE SEQUENCE</scope>
    <source>
        <tissue evidence="5">Young leaves</tissue>
    </source>
</reference>
<dbReference type="SUPFAM" id="SSF52058">
    <property type="entry name" value="L domain-like"/>
    <property type="match status" value="1"/>
</dbReference>
<dbReference type="GO" id="GO:0005524">
    <property type="term" value="F:ATP binding"/>
    <property type="evidence" value="ECO:0007669"/>
    <property type="project" value="UniProtKB-KW"/>
</dbReference>
<comment type="similarity">
    <text evidence="1">Belongs to the disease resistance NB-LRR family.</text>
</comment>
<dbReference type="InterPro" id="IPR003593">
    <property type="entry name" value="AAA+_ATPase"/>
</dbReference>
<dbReference type="InterPro" id="IPR002182">
    <property type="entry name" value="NB-ARC"/>
</dbReference>
<evidence type="ECO:0000256" key="3">
    <source>
        <dbReference type="SAM" id="MobiDB-lite"/>
    </source>
</evidence>
<organism evidence="5 6">
    <name type="scientific">Protea cynaroides</name>
    <dbReference type="NCBI Taxonomy" id="273540"/>
    <lineage>
        <taxon>Eukaryota</taxon>
        <taxon>Viridiplantae</taxon>
        <taxon>Streptophyta</taxon>
        <taxon>Embryophyta</taxon>
        <taxon>Tracheophyta</taxon>
        <taxon>Spermatophyta</taxon>
        <taxon>Magnoliopsida</taxon>
        <taxon>Proteales</taxon>
        <taxon>Proteaceae</taxon>
        <taxon>Protea</taxon>
    </lineage>
</organism>
<proteinExistence type="inferred from homology"/>
<dbReference type="PANTHER" id="PTHR33463:SF204">
    <property type="entry name" value="NB-ARC DOMAIN-CONTAINING PROTEIN"/>
    <property type="match status" value="1"/>
</dbReference>
<dbReference type="InterPro" id="IPR042197">
    <property type="entry name" value="Apaf_helical"/>
</dbReference>
<feature type="region of interest" description="Disordered" evidence="3">
    <location>
        <begin position="1"/>
        <end position="20"/>
    </location>
</feature>
<dbReference type="PANTHER" id="PTHR33463">
    <property type="entry name" value="NB-ARC DOMAIN-CONTAINING PROTEIN-RELATED"/>
    <property type="match status" value="1"/>
</dbReference>
<feature type="domain" description="AAA+ ATPase" evidence="4">
    <location>
        <begin position="114"/>
        <end position="276"/>
    </location>
</feature>
<keyword evidence="2" id="KW-0547">Nucleotide-binding</keyword>
<sequence>MQEKDRELKAARNDRRHELGQAENVGQVTIDKARNWCEVVNETEMEATGVEERHQWTCACGLCKAGDMLNQQFDLATRPLPKSVIEIESEPKENLQPSTQNMVQKMLDGLGDTKIGIIGVHGMGGVGKTTLAKKVNNHFKDNSSFETVIMVTRLRLDLPKEDVDDAREKLLDALRKKKFLLILDDVWNKLELKGIGNPHPRNHKGSKILITSRYKDTCTHMDAELKLEVKPLSRDESCNLFCKGLPLAIVTVARAMADRDGVGEWADVVREMEKSTTQNIFENDISDYCVGEGLVDKLSSLMAVKNIGEAMIKSLKIASMLGLALWITSSGFDGSPKFLTRAGGSFKEAPDAKEWLDATRISLMDTQIEKFSELGDRCPKLTTLLFRKNKILTIVPHTNFFQHVDHLNVLDLSFSSKLEYLPDSLLDFVNLRVLRLHGCSRLRALPALGMLR</sequence>
<dbReference type="InterPro" id="IPR027417">
    <property type="entry name" value="P-loop_NTPase"/>
</dbReference>
<evidence type="ECO:0000256" key="2">
    <source>
        <dbReference type="ARBA" id="ARBA00022840"/>
    </source>
</evidence>
<dbReference type="Gene3D" id="3.80.10.10">
    <property type="entry name" value="Ribonuclease Inhibitor"/>
    <property type="match status" value="1"/>
</dbReference>
<dbReference type="Pfam" id="PF00931">
    <property type="entry name" value="NB-ARC"/>
    <property type="match status" value="2"/>
</dbReference>
<dbReference type="GO" id="GO:0043531">
    <property type="term" value="F:ADP binding"/>
    <property type="evidence" value="ECO:0007669"/>
    <property type="project" value="InterPro"/>
</dbReference>
<protein>
    <recommendedName>
        <fullName evidence="4">AAA+ ATPase domain-containing protein</fullName>
    </recommendedName>
</protein>
<dbReference type="Gene3D" id="1.10.8.430">
    <property type="entry name" value="Helical domain of apoptotic protease-activating factors"/>
    <property type="match status" value="1"/>
</dbReference>